<comment type="caution">
    <text evidence="2">The sequence shown here is derived from an EMBL/GenBank/DDBJ whole genome shotgun (WGS) entry which is preliminary data.</text>
</comment>
<dbReference type="InterPro" id="IPR054232">
    <property type="entry name" value="DUF6957"/>
</dbReference>
<organism evidence="2 3">
    <name type="scientific">Alteromonas lipolytica</name>
    <dbReference type="NCBI Taxonomy" id="1856405"/>
    <lineage>
        <taxon>Bacteria</taxon>
        <taxon>Pseudomonadati</taxon>
        <taxon>Pseudomonadota</taxon>
        <taxon>Gammaproteobacteria</taxon>
        <taxon>Alteromonadales</taxon>
        <taxon>Alteromonadaceae</taxon>
        <taxon>Alteromonas/Salinimonas group</taxon>
        <taxon>Alteromonas</taxon>
    </lineage>
</organism>
<evidence type="ECO:0000313" key="3">
    <source>
        <dbReference type="Proteomes" id="UP000176037"/>
    </source>
</evidence>
<name>A0A1E8FE10_9ALTE</name>
<evidence type="ECO:0000313" key="2">
    <source>
        <dbReference type="EMBL" id="OFI34187.1"/>
    </source>
</evidence>
<dbReference type="RefSeq" id="WP_070177115.1">
    <property type="nucleotide sequence ID" value="NZ_BMJR01000011.1"/>
</dbReference>
<proteinExistence type="predicted"/>
<feature type="domain" description="DUF6957" evidence="1">
    <location>
        <begin position="25"/>
        <end position="130"/>
    </location>
</feature>
<dbReference type="Proteomes" id="UP000176037">
    <property type="component" value="Unassembled WGS sequence"/>
</dbReference>
<keyword evidence="3" id="KW-1185">Reference proteome</keyword>
<sequence length="135" mass="15249">MPQDIENKTLRMATLINEPGEPVNFGCSVTELKSMICRCREIDITKPFCAVENWMVWDAVFSEPPIQENIMVVYANKIFRDEAGRFVTGGWVCSTVVQSIHEECIFSTKNTHYILLGTGTLKPADASDILALYRQ</sequence>
<evidence type="ECO:0000259" key="1">
    <source>
        <dbReference type="Pfam" id="PF22275"/>
    </source>
</evidence>
<gene>
    <name evidence="2" type="ORF">BFC17_21865</name>
</gene>
<dbReference type="EMBL" id="MJIC01000014">
    <property type="protein sequence ID" value="OFI34187.1"/>
    <property type="molecule type" value="Genomic_DNA"/>
</dbReference>
<dbReference type="Pfam" id="PF22275">
    <property type="entry name" value="DUF6957"/>
    <property type="match status" value="1"/>
</dbReference>
<reference evidence="2 3" key="1">
    <citation type="submission" date="2016-09" db="EMBL/GenBank/DDBJ databases">
        <title>Alteromonas lipolytica, a new species isolated from sea water.</title>
        <authorList>
            <person name="Wu Y.-H."/>
            <person name="Cheng H."/>
            <person name="Xu X.-W."/>
        </authorList>
    </citation>
    <scope>NUCLEOTIDE SEQUENCE [LARGE SCALE GENOMIC DNA]</scope>
    <source>
        <strain evidence="2 3">JW12</strain>
    </source>
</reference>
<dbReference type="OrthoDB" id="7020948at2"/>
<protein>
    <recommendedName>
        <fullName evidence="1">DUF6957 domain-containing protein</fullName>
    </recommendedName>
</protein>
<dbReference type="AlphaFoldDB" id="A0A1E8FE10"/>
<accession>A0A1E8FE10</accession>